<evidence type="ECO:0000313" key="4">
    <source>
        <dbReference type="Proteomes" id="UP000019150"/>
    </source>
</evidence>
<dbReference type="InterPro" id="IPR025110">
    <property type="entry name" value="AMP-bd_C"/>
</dbReference>
<evidence type="ECO:0000313" key="3">
    <source>
        <dbReference type="EMBL" id="AHH18610.1"/>
    </source>
</evidence>
<dbReference type="KEGG" id="nno:NONO_c38260"/>
<dbReference type="Gene3D" id="3.30.300.30">
    <property type="match status" value="1"/>
</dbReference>
<proteinExistence type="predicted"/>
<evidence type="ECO:0000259" key="1">
    <source>
        <dbReference type="Pfam" id="PF00501"/>
    </source>
</evidence>
<dbReference type="HOGENOM" id="CLU_000022_59_7_11"/>
<organism evidence="3 4">
    <name type="scientific">Nocardia nova SH22a</name>
    <dbReference type="NCBI Taxonomy" id="1415166"/>
    <lineage>
        <taxon>Bacteria</taxon>
        <taxon>Bacillati</taxon>
        <taxon>Actinomycetota</taxon>
        <taxon>Actinomycetes</taxon>
        <taxon>Mycobacteriales</taxon>
        <taxon>Nocardiaceae</taxon>
        <taxon>Nocardia</taxon>
    </lineage>
</organism>
<dbReference type="OrthoDB" id="9803968at2"/>
<dbReference type="SUPFAM" id="SSF56801">
    <property type="entry name" value="Acetyl-CoA synthetase-like"/>
    <property type="match status" value="1"/>
</dbReference>
<sequence>MTTPTAQRGAGESTYVDYCLQALRRRGTDIAFVHHDRTLTGFEALELTARMAAALAARGLTAGAGFAVLAGNCPEAYLIQLAGQTLGARHTGLHPLASADDQAFVLDDAQIHIFVYDPRTYAGRAEELIARLSFGQVFSLGPGPVGEDLLARTDSADALEPVARPDDIATIFYTGGTTGRSKGVVHTHRSLVFSALLVQANWEWPAEVTLLLISPITHAAGQMIAPALARGGRVVLLEKFDPATVLETIESERVSVTFLVPTMLYALLDHPDIGTRDLSSIATIVYGAAPISSIRLQQARARFGEVLLQGYGQTEIGVGALLLAKADHDPGRPARLSATGRAPAGIDVSIRDDDDAAVPPGGTGEICLRGAPVMSGYWRQPELTASVLHGGWLHTGDIGSADADGYVTLVDRKKDMIVSGGFNVYPKEVEEALITHPGVKDVAVIGIPDSTWGEAVHAVVEIEPGRPVTADALIAHVRDRKGPVNTPKSFEFVDALPQTALGKIDKKALRQRFWATQARAIH</sequence>
<dbReference type="PROSITE" id="PS00455">
    <property type="entry name" value="AMP_BINDING"/>
    <property type="match status" value="1"/>
</dbReference>
<keyword evidence="3" id="KW-0436">Ligase</keyword>
<name>W5TGW2_9NOCA</name>
<dbReference type="Pfam" id="PF00501">
    <property type="entry name" value="AMP-binding"/>
    <property type="match status" value="1"/>
</dbReference>
<feature type="domain" description="AMP-dependent synthetase/ligase" evidence="1">
    <location>
        <begin position="23"/>
        <end position="378"/>
    </location>
</feature>
<dbReference type="AlphaFoldDB" id="W5TGW2"/>
<dbReference type="PATRIC" id="fig|1415166.3.peg.3925"/>
<reference evidence="3 4" key="1">
    <citation type="journal article" date="2014" name="Appl. Environ. Microbiol.">
        <title>Insights into the Microbial Degradation of Rubber and Gutta-Percha by Analysis of the Complete Genome of Nocardia nova SH22a.</title>
        <authorList>
            <person name="Luo Q."/>
            <person name="Hiessl S."/>
            <person name="Poehlein A."/>
            <person name="Daniel R."/>
            <person name="Steinbuchel A."/>
        </authorList>
    </citation>
    <scope>NUCLEOTIDE SEQUENCE [LARGE SCALE GENOMIC DNA]</scope>
    <source>
        <strain evidence="3">SH22a</strain>
    </source>
</reference>
<dbReference type="RefSeq" id="WP_158436274.1">
    <property type="nucleotide sequence ID" value="NZ_CP006850.1"/>
</dbReference>
<dbReference type="GO" id="GO:0016877">
    <property type="term" value="F:ligase activity, forming carbon-sulfur bonds"/>
    <property type="evidence" value="ECO:0007669"/>
    <property type="project" value="UniProtKB-ARBA"/>
</dbReference>
<dbReference type="InterPro" id="IPR042099">
    <property type="entry name" value="ANL_N_sf"/>
</dbReference>
<dbReference type="InterPro" id="IPR050237">
    <property type="entry name" value="ATP-dep_AMP-bd_enzyme"/>
</dbReference>
<dbReference type="InterPro" id="IPR020845">
    <property type="entry name" value="AMP-binding_CS"/>
</dbReference>
<protein>
    <submittedName>
        <fullName evidence="3">Putative fatty-acid--CoA ligase</fullName>
    </submittedName>
</protein>
<accession>W5TGW2</accession>
<dbReference type="EMBL" id="CP006850">
    <property type="protein sequence ID" value="AHH18610.1"/>
    <property type="molecule type" value="Genomic_DNA"/>
</dbReference>
<dbReference type="STRING" id="1415166.NONO_c38260"/>
<feature type="domain" description="AMP-binding enzyme C-terminal" evidence="2">
    <location>
        <begin position="428"/>
        <end position="503"/>
    </location>
</feature>
<dbReference type="Pfam" id="PF13193">
    <property type="entry name" value="AMP-binding_C"/>
    <property type="match status" value="1"/>
</dbReference>
<dbReference type="eggNOG" id="COG0318">
    <property type="taxonomic scope" value="Bacteria"/>
</dbReference>
<evidence type="ECO:0000259" key="2">
    <source>
        <dbReference type="Pfam" id="PF13193"/>
    </source>
</evidence>
<dbReference type="PANTHER" id="PTHR43767">
    <property type="entry name" value="LONG-CHAIN-FATTY-ACID--COA LIGASE"/>
    <property type="match status" value="1"/>
</dbReference>
<dbReference type="Proteomes" id="UP000019150">
    <property type="component" value="Chromosome"/>
</dbReference>
<keyword evidence="4" id="KW-1185">Reference proteome</keyword>
<dbReference type="Gene3D" id="3.40.50.12780">
    <property type="entry name" value="N-terminal domain of ligase-like"/>
    <property type="match status" value="1"/>
</dbReference>
<gene>
    <name evidence="3" type="ORF">NONO_c38260</name>
</gene>
<dbReference type="PANTHER" id="PTHR43767:SF7">
    <property type="entry name" value="MEDIUM_LONG-CHAIN-FATTY-ACID--COA LIGASE FADD8"/>
    <property type="match status" value="1"/>
</dbReference>
<dbReference type="InterPro" id="IPR045851">
    <property type="entry name" value="AMP-bd_C_sf"/>
</dbReference>
<dbReference type="InterPro" id="IPR000873">
    <property type="entry name" value="AMP-dep_synth/lig_dom"/>
</dbReference>